<gene>
    <name evidence="4" type="primary">LOC115711508</name>
</gene>
<keyword evidence="3" id="KW-0408">Iron</keyword>
<keyword evidence="1" id="KW-0349">Heme</keyword>
<evidence type="ECO:0000256" key="2">
    <source>
        <dbReference type="ARBA" id="ARBA00022723"/>
    </source>
</evidence>
<dbReference type="PANTHER" id="PTHR46237">
    <property type="entry name" value="CYTOCHROME B5 REDUCTASE 4 FAMILY MEMBER"/>
    <property type="match status" value="1"/>
</dbReference>
<dbReference type="EnsemblPlants" id="novel_model_2381_5bd9a17a.3.5bd9b136">
    <property type="protein sequence ID" value="cds.novel_model_2381_5bd9a17a.3.5bd9b136"/>
    <property type="gene ID" value="novel_gene_1275_5bd9a17a"/>
</dbReference>
<dbReference type="PANTHER" id="PTHR46237:SF1">
    <property type="entry name" value="CYTOCHROME B5 REDUCTASE 4"/>
    <property type="match status" value="1"/>
</dbReference>
<keyword evidence="2" id="KW-0479">Metal-binding</keyword>
<name>A0A803QWU7_CANSA</name>
<dbReference type="Gramene" id="novel_model_2381_5bd9a17a.3.5bd9b136">
    <property type="protein sequence ID" value="cds.novel_model_2381_5bd9a17a.3.5bd9b136"/>
    <property type="gene ID" value="novel_gene_1275_5bd9a17a"/>
</dbReference>
<accession>A0A803QWU7</accession>
<protein>
    <submittedName>
        <fullName evidence="4">Uncharacterized protein</fullName>
    </submittedName>
</protein>
<proteinExistence type="predicted"/>
<evidence type="ECO:0000256" key="3">
    <source>
        <dbReference type="ARBA" id="ARBA00023004"/>
    </source>
</evidence>
<dbReference type="GO" id="GO:0005737">
    <property type="term" value="C:cytoplasm"/>
    <property type="evidence" value="ECO:0007669"/>
    <property type="project" value="TreeGrafter"/>
</dbReference>
<reference evidence="4" key="1">
    <citation type="submission" date="2018-11" db="EMBL/GenBank/DDBJ databases">
        <authorList>
            <person name="Grassa J C."/>
        </authorList>
    </citation>
    <scope>NUCLEOTIDE SEQUENCE [LARGE SCALE GENOMIC DNA]</scope>
</reference>
<dbReference type="GO" id="GO:0020037">
    <property type="term" value="F:heme binding"/>
    <property type="evidence" value="ECO:0007669"/>
    <property type="project" value="TreeGrafter"/>
</dbReference>
<sequence>MDNDSDFTFCKVGPPVEPDGLETRELAADINNISIKDGLSTFGASASGQNGGLLWKSNVPNTTVSQKQDKVGSLTFNVIDASSPKQASQPSKQRVSGDVGKIKKPAARAKVPFEKGYSQVDWLRLTQTHPDLAGTYKTTFDAKVLSCFSTSLPIALLVCIPLTNHGSFIVFHKGTTIDSAV</sequence>
<evidence type="ECO:0000313" key="5">
    <source>
        <dbReference type="Proteomes" id="UP000596661"/>
    </source>
</evidence>
<evidence type="ECO:0000256" key="1">
    <source>
        <dbReference type="ARBA" id="ARBA00022617"/>
    </source>
</evidence>
<dbReference type="GO" id="GO:0004128">
    <property type="term" value="F:cytochrome-b5 reductase activity, acting on NAD(P)H"/>
    <property type="evidence" value="ECO:0007669"/>
    <property type="project" value="TreeGrafter"/>
</dbReference>
<keyword evidence="5" id="KW-1185">Reference proteome</keyword>
<dbReference type="EMBL" id="UZAU01000246">
    <property type="status" value="NOT_ANNOTATED_CDS"/>
    <property type="molecule type" value="Genomic_DNA"/>
</dbReference>
<evidence type="ECO:0000313" key="4">
    <source>
        <dbReference type="EnsemblPlants" id="cds.novel_model_2381_5bd9a17a.3.5bd9b136"/>
    </source>
</evidence>
<dbReference type="InterPro" id="IPR051872">
    <property type="entry name" value="Cytochrome_b5/Flavoprotein_Rdt"/>
</dbReference>
<reference evidence="4" key="2">
    <citation type="submission" date="2021-03" db="UniProtKB">
        <authorList>
            <consortium name="EnsemblPlants"/>
        </authorList>
    </citation>
    <scope>IDENTIFICATION</scope>
</reference>
<dbReference type="Proteomes" id="UP000596661">
    <property type="component" value="Chromosome 3"/>
</dbReference>
<dbReference type="AlphaFoldDB" id="A0A803QWU7"/>
<organism evidence="4 5">
    <name type="scientific">Cannabis sativa</name>
    <name type="common">Hemp</name>
    <name type="synonym">Marijuana</name>
    <dbReference type="NCBI Taxonomy" id="3483"/>
    <lineage>
        <taxon>Eukaryota</taxon>
        <taxon>Viridiplantae</taxon>
        <taxon>Streptophyta</taxon>
        <taxon>Embryophyta</taxon>
        <taxon>Tracheophyta</taxon>
        <taxon>Spermatophyta</taxon>
        <taxon>Magnoliopsida</taxon>
        <taxon>eudicotyledons</taxon>
        <taxon>Gunneridae</taxon>
        <taxon>Pentapetalae</taxon>
        <taxon>rosids</taxon>
        <taxon>fabids</taxon>
        <taxon>Rosales</taxon>
        <taxon>Cannabaceae</taxon>
        <taxon>Cannabis</taxon>
    </lineage>
</organism>
<dbReference type="GO" id="GO:0046872">
    <property type="term" value="F:metal ion binding"/>
    <property type="evidence" value="ECO:0007669"/>
    <property type="project" value="UniProtKB-KW"/>
</dbReference>